<keyword evidence="3" id="KW-0812">Transmembrane</keyword>
<comment type="caution">
    <text evidence="6">The sequence shown here is derived from an EMBL/GenBank/DDBJ whole genome shotgun (WGS) entry which is preliminary data.</text>
</comment>
<comment type="subcellular location">
    <subcellularLocation>
        <location evidence="1">Membrane</location>
        <topology evidence="1">Multi-pass membrane protein</topology>
    </subcellularLocation>
</comment>
<dbReference type="InterPro" id="IPR023393">
    <property type="entry name" value="START-like_dom_sf"/>
</dbReference>
<dbReference type="Proteomes" id="UP001165060">
    <property type="component" value="Unassembled WGS sequence"/>
</dbReference>
<dbReference type="Gene3D" id="3.30.530.20">
    <property type="match status" value="1"/>
</dbReference>
<evidence type="ECO:0000256" key="5">
    <source>
        <dbReference type="ARBA" id="ARBA00023136"/>
    </source>
</evidence>
<evidence type="ECO:0000256" key="3">
    <source>
        <dbReference type="ARBA" id="ARBA00022692"/>
    </source>
</evidence>
<comment type="similarity">
    <text evidence="2">Belongs to the XK family.</text>
</comment>
<accession>A0ABQ6M3G0</accession>
<keyword evidence="5" id="KW-0472">Membrane</keyword>
<protein>
    <submittedName>
        <fullName evidence="6">Uncharacterized protein</fullName>
    </submittedName>
</protein>
<organism evidence="6 7">
    <name type="scientific">Tetraparma gracilis</name>
    <dbReference type="NCBI Taxonomy" id="2962635"/>
    <lineage>
        <taxon>Eukaryota</taxon>
        <taxon>Sar</taxon>
        <taxon>Stramenopiles</taxon>
        <taxon>Ochrophyta</taxon>
        <taxon>Bolidophyceae</taxon>
        <taxon>Parmales</taxon>
        <taxon>Triparmaceae</taxon>
        <taxon>Tetraparma</taxon>
    </lineage>
</organism>
<sequence>MLAEYRSKSHARLQTGTKLSKVEVTDEGTSVLAGSEAEIRAPIHQVMAYFAGYYRRRVEIGVENDDSAIVFKTVDRPDERCWFILGRYEAPFPLTNREVLTCTVWERVDADEFFVAGAYGPNVTHAEHPESPEFVRMRGARVMSVKKISPTLTSVSDVSCTDLGGFVPKSINNAITVPQVTHTLVRMQLLFASIRPTADVTVADAKELGHLLHFHLHLLQADGLRSKIGEMVDDVTVLREAKNEHPWLEVLLVEVMRNRVRVPKGCAKAPAEITEEDARKIGRALANALIANVSGEAAVDEWVMTYPALGELEQKYTFMRPMMGAIAGDILAQVAWGVKFRAYLGAGMSAADALSDAYMINQFYEKGNTGTAKSLLVMVGANIAYQTFVVYVQTQGLKKKKWRTMLFEMLTVITFTKPGIDAYRVASGAEQLAGAAVDPLNEMIITKMGELVFEAIPGLILQLVALLSAKERSTSAVVSIAISTASTALTATTMFWDMDTDPGARHRNPDW</sequence>
<dbReference type="Pfam" id="PF09815">
    <property type="entry name" value="XK-related"/>
    <property type="match status" value="1"/>
</dbReference>
<evidence type="ECO:0000256" key="2">
    <source>
        <dbReference type="ARBA" id="ARBA00008789"/>
    </source>
</evidence>
<proteinExistence type="inferred from homology"/>
<keyword evidence="7" id="KW-1185">Reference proteome</keyword>
<reference evidence="6 7" key="1">
    <citation type="journal article" date="2023" name="Commun. Biol.">
        <title>Genome analysis of Parmales, the sister group of diatoms, reveals the evolutionary specialization of diatoms from phago-mixotrophs to photoautotrophs.</title>
        <authorList>
            <person name="Ban H."/>
            <person name="Sato S."/>
            <person name="Yoshikawa S."/>
            <person name="Yamada K."/>
            <person name="Nakamura Y."/>
            <person name="Ichinomiya M."/>
            <person name="Sato N."/>
            <person name="Blanc-Mathieu R."/>
            <person name="Endo H."/>
            <person name="Kuwata A."/>
            <person name="Ogata H."/>
        </authorList>
    </citation>
    <scope>NUCLEOTIDE SEQUENCE [LARGE SCALE GENOMIC DNA]</scope>
</reference>
<name>A0ABQ6M3G0_9STRA</name>
<gene>
    <name evidence="6" type="ORF">TeGR_g14830</name>
</gene>
<evidence type="ECO:0000256" key="4">
    <source>
        <dbReference type="ARBA" id="ARBA00022989"/>
    </source>
</evidence>
<dbReference type="EMBL" id="BRYB01003647">
    <property type="protein sequence ID" value="GMI18901.1"/>
    <property type="molecule type" value="Genomic_DNA"/>
</dbReference>
<evidence type="ECO:0000256" key="1">
    <source>
        <dbReference type="ARBA" id="ARBA00004141"/>
    </source>
</evidence>
<dbReference type="InterPro" id="IPR018629">
    <property type="entry name" value="XK-rel"/>
</dbReference>
<dbReference type="SUPFAM" id="SSF55961">
    <property type="entry name" value="Bet v1-like"/>
    <property type="match status" value="1"/>
</dbReference>
<keyword evidence="4" id="KW-1133">Transmembrane helix</keyword>
<evidence type="ECO:0000313" key="6">
    <source>
        <dbReference type="EMBL" id="GMI18901.1"/>
    </source>
</evidence>
<evidence type="ECO:0000313" key="7">
    <source>
        <dbReference type="Proteomes" id="UP001165060"/>
    </source>
</evidence>